<dbReference type="OrthoDB" id="5966500at2759"/>
<proteinExistence type="predicted"/>
<keyword evidence="1" id="KW-0808">Transferase</keyword>
<evidence type="ECO:0000256" key="4">
    <source>
        <dbReference type="PROSITE-ProRule" id="PRU10141"/>
    </source>
</evidence>
<evidence type="ECO:0000256" key="3">
    <source>
        <dbReference type="ARBA" id="ARBA00022840"/>
    </source>
</evidence>
<dbReference type="GO" id="GO:0005524">
    <property type="term" value="F:ATP binding"/>
    <property type="evidence" value="ECO:0007669"/>
    <property type="project" value="UniProtKB-UniRule"/>
</dbReference>
<name>A0A8T1ULY9_9STRA</name>
<dbReference type="InterPro" id="IPR008271">
    <property type="entry name" value="Ser/Thr_kinase_AS"/>
</dbReference>
<feature type="binding site" evidence="4">
    <location>
        <position position="779"/>
    </location>
    <ligand>
        <name>ATP</name>
        <dbReference type="ChEBI" id="CHEBI:30616"/>
    </ligand>
</feature>
<keyword evidence="2 4" id="KW-0547">Nucleotide-binding</keyword>
<dbReference type="PROSITE" id="PS50011">
    <property type="entry name" value="PROTEIN_KINASE_DOM"/>
    <property type="match status" value="1"/>
</dbReference>
<dbReference type="VEuPathDB" id="FungiDB:PC110_g12824"/>
<dbReference type="GO" id="GO:0004674">
    <property type="term" value="F:protein serine/threonine kinase activity"/>
    <property type="evidence" value="ECO:0007669"/>
    <property type="project" value="UniProtKB-KW"/>
</dbReference>
<feature type="domain" description="Protein kinase" evidence="5">
    <location>
        <begin position="752"/>
        <end position="1004"/>
    </location>
</feature>
<evidence type="ECO:0000259" key="5">
    <source>
        <dbReference type="PROSITE" id="PS50011"/>
    </source>
</evidence>
<dbReference type="EMBL" id="JAENGZ010000287">
    <property type="protein sequence ID" value="KAG6962956.1"/>
    <property type="molecule type" value="Genomic_DNA"/>
</dbReference>
<evidence type="ECO:0000256" key="2">
    <source>
        <dbReference type="ARBA" id="ARBA00022741"/>
    </source>
</evidence>
<evidence type="ECO:0000313" key="7">
    <source>
        <dbReference type="Proteomes" id="UP000688947"/>
    </source>
</evidence>
<keyword evidence="1" id="KW-0418">Kinase</keyword>
<dbReference type="PROSITE" id="PS00108">
    <property type="entry name" value="PROTEIN_KINASE_ST"/>
    <property type="match status" value="1"/>
</dbReference>
<protein>
    <recommendedName>
        <fullName evidence="5">Protein kinase domain-containing protein</fullName>
    </recommendedName>
</protein>
<accession>A0A8T1ULY9</accession>
<reference evidence="6" key="1">
    <citation type="submission" date="2021-01" db="EMBL/GenBank/DDBJ databases">
        <title>Phytophthora aleatoria, a newly-described species from Pinus radiata is distinct from Phytophthora cactorum isolates based on comparative genomics.</title>
        <authorList>
            <person name="Mcdougal R."/>
            <person name="Panda P."/>
            <person name="Williams N."/>
            <person name="Studholme D.J."/>
        </authorList>
    </citation>
    <scope>NUCLEOTIDE SEQUENCE</scope>
    <source>
        <strain evidence="6">NZFS 3830</strain>
    </source>
</reference>
<dbReference type="InterPro" id="IPR000719">
    <property type="entry name" value="Prot_kinase_dom"/>
</dbReference>
<gene>
    <name evidence="6" type="ORF">JG687_00006844</name>
</gene>
<sequence length="1027" mass="117035">MALNCSLPGSYTTHPVNIITRETSSPREVFNRYVPLIEHCNKNGLNLSMNTTYNRFCRSVVVYASSRAAMVANTTMSKTMKTFWMDSKIPEDSRWHSKHKGDFHTSDRLADHFVGKLRDVCRDEQSEVAIMVRFTRILKELLDSYESQSNLLMKLADTGRVATLLHRYVNNALDTLDIIDPMEREEWHSQLLAEREERLQVFKDFIQDQEQLAASLGDKNQQLEIVTLLRYCVEKYHDGITPFAGENEKYRDKLTSGELNTISLVYDVVVQKANLVSDELPDWFVTSEHEWAWVNKAKLEDSKLGWDDKAREKYADGNVSDEVRGGVCEEVCVRLAHIWTELNHPHLRKFYGASYVGKPFVIHETCFPPTFEKDVWRYLANCALGLQYVHDRGLVYHDVSPATLLCSYSERRGVLDGLGLVPRSRVDRFHVIGNNAGGNQTEDQESAESYDVLRFGMSVFFVLLNGRNSNLPGETRDKKFDSWKHKTTSRLPDFQPGFIKDDEWEMLLGLCAENPADRTKLEDVCFKMQLLGEDGHQKNADQSQFVDNISSYTIPFSGETVSGLLDELAEEHEDEFTPMDRSVFDRLRDVYAQLESAGELPGILVEDFSLLVWDFFKKFDENLSSSSVSIQIASQSVAGQNYHFHHQIDHLVHSFPPLQGQHTVHRWQPTWDKAKTSQRDEFLKLLKSPSTFLQRTKRPEDIAMLRFEAQTRAGAYAPDVVEAMNTVLREAKRHGVRGADVIPKWFIPSYQVELEDRIGSGGFAFVNLGKWFGTDVVVKRLKPMAVDENRRIQFRREADLWFTLNHSNLIKLYGACYEGPQPFFVCERATRQTLTDYLKPENGRRRELWFRLLQAALGIEHLHDHNIVHGDLKNDNILVCEGGAAKIADFGLSVLGTTSKSKETLSTEAVRWKAPECLEGNLPTFASDIYAFGMCIIEAVTGEFPWGRSLPDSAVTRAVKIEKKMPECPAIFKDKEWDLVERMCRWDPQKRIGIGSVIKILEDIGVSNLIEAGGNVGPAKSGTKSLP</sequence>
<dbReference type="SMART" id="SM00220">
    <property type="entry name" value="S_TKc"/>
    <property type="match status" value="1"/>
</dbReference>
<dbReference type="AlphaFoldDB" id="A0A8T1ULY9"/>
<keyword evidence="3 4" id="KW-0067">ATP-binding</keyword>
<keyword evidence="1" id="KW-0723">Serine/threonine-protein kinase</keyword>
<dbReference type="PANTHER" id="PTHR44329:SF214">
    <property type="entry name" value="PROTEIN KINASE DOMAIN-CONTAINING PROTEIN"/>
    <property type="match status" value="1"/>
</dbReference>
<dbReference type="InterPro" id="IPR051681">
    <property type="entry name" value="Ser/Thr_Kinases-Pseudokinases"/>
</dbReference>
<organism evidence="6 7">
    <name type="scientific">Phytophthora cactorum</name>
    <dbReference type="NCBI Taxonomy" id="29920"/>
    <lineage>
        <taxon>Eukaryota</taxon>
        <taxon>Sar</taxon>
        <taxon>Stramenopiles</taxon>
        <taxon>Oomycota</taxon>
        <taxon>Peronosporomycetes</taxon>
        <taxon>Peronosporales</taxon>
        <taxon>Peronosporaceae</taxon>
        <taxon>Phytophthora</taxon>
    </lineage>
</organism>
<comment type="caution">
    <text evidence="6">The sequence shown here is derived from an EMBL/GenBank/DDBJ whole genome shotgun (WGS) entry which is preliminary data.</text>
</comment>
<dbReference type="PROSITE" id="PS00107">
    <property type="entry name" value="PROTEIN_KINASE_ATP"/>
    <property type="match status" value="1"/>
</dbReference>
<dbReference type="Pfam" id="PF07714">
    <property type="entry name" value="PK_Tyr_Ser-Thr"/>
    <property type="match status" value="1"/>
</dbReference>
<dbReference type="Proteomes" id="UP000688947">
    <property type="component" value="Unassembled WGS sequence"/>
</dbReference>
<dbReference type="InterPro" id="IPR001245">
    <property type="entry name" value="Ser-Thr/Tyr_kinase_cat_dom"/>
</dbReference>
<evidence type="ECO:0000313" key="6">
    <source>
        <dbReference type="EMBL" id="KAG6962956.1"/>
    </source>
</evidence>
<dbReference type="InterPro" id="IPR017441">
    <property type="entry name" value="Protein_kinase_ATP_BS"/>
</dbReference>
<dbReference type="PANTHER" id="PTHR44329">
    <property type="entry name" value="SERINE/THREONINE-PROTEIN KINASE TNNI3K-RELATED"/>
    <property type="match status" value="1"/>
</dbReference>
<evidence type="ECO:0000256" key="1">
    <source>
        <dbReference type="ARBA" id="ARBA00022527"/>
    </source>
</evidence>